<evidence type="ECO:0000256" key="1">
    <source>
        <dbReference type="ARBA" id="ARBA00004123"/>
    </source>
</evidence>
<dbReference type="InterPro" id="IPR001005">
    <property type="entry name" value="SANT/Myb"/>
</dbReference>
<evidence type="ECO:0000256" key="5">
    <source>
        <dbReference type="ARBA" id="ARBA00023242"/>
    </source>
</evidence>
<feature type="region of interest" description="Disordered" evidence="6">
    <location>
        <begin position="1"/>
        <end position="33"/>
    </location>
</feature>
<protein>
    <submittedName>
        <fullName evidence="9">Trihelix transcription factor GT-3b</fullName>
    </submittedName>
</protein>
<dbReference type="GeneID" id="113692732"/>
<feature type="compositionally biased region" description="Gly residues" evidence="6">
    <location>
        <begin position="170"/>
        <end position="179"/>
    </location>
</feature>
<dbReference type="Pfam" id="PF13837">
    <property type="entry name" value="Myb_DNA-bind_4"/>
    <property type="match status" value="1"/>
</dbReference>
<proteinExistence type="predicted"/>
<gene>
    <name evidence="9" type="primary">LOC113692732</name>
</gene>
<accession>A0ABM4UL03</accession>
<dbReference type="InterPro" id="IPR044822">
    <property type="entry name" value="Myb_DNA-bind_4"/>
</dbReference>
<evidence type="ECO:0000256" key="4">
    <source>
        <dbReference type="ARBA" id="ARBA00023163"/>
    </source>
</evidence>
<keyword evidence="8" id="KW-1185">Reference proteome</keyword>
<feature type="compositionally biased region" description="Acidic residues" evidence="6">
    <location>
        <begin position="147"/>
        <end position="157"/>
    </location>
</feature>
<reference evidence="9" key="1">
    <citation type="submission" date="2025-08" db="UniProtKB">
        <authorList>
            <consortium name="RefSeq"/>
        </authorList>
    </citation>
    <scope>IDENTIFICATION</scope>
    <source>
        <tissue evidence="9">Leaves</tissue>
    </source>
</reference>
<dbReference type="PANTHER" id="PTHR21654:SF66">
    <property type="entry name" value="TRIHELIX TRANSCRIPTION FACTOR GT-3B"/>
    <property type="match status" value="1"/>
</dbReference>
<dbReference type="SMART" id="SM00717">
    <property type="entry name" value="SANT"/>
    <property type="match status" value="1"/>
</dbReference>
<evidence type="ECO:0000256" key="6">
    <source>
        <dbReference type="SAM" id="MobiDB-lite"/>
    </source>
</evidence>
<keyword evidence="3" id="KW-0238">DNA-binding</keyword>
<comment type="subcellular location">
    <subcellularLocation>
        <location evidence="1">Nucleus</location>
    </subcellularLocation>
</comment>
<evidence type="ECO:0000256" key="2">
    <source>
        <dbReference type="ARBA" id="ARBA00023015"/>
    </source>
</evidence>
<dbReference type="PANTHER" id="PTHR21654">
    <property type="entry name" value="FI21293P1"/>
    <property type="match status" value="1"/>
</dbReference>
<feature type="domain" description="Myb-like" evidence="7">
    <location>
        <begin position="35"/>
        <end position="91"/>
    </location>
</feature>
<sequence>MESHQHQHHHHQYGSSSSVHIDTGGGGGGDRFPQWSMQETRDFLMIRAELDPTFMETKRNKLLWEVIATKMREKGYNRSAEQCKCKWKNLVTRYKGCETMEPEGVRQQFPFYNDLQTIFAARMQRMLWMEAEGGAGSSKKKAAQLSSDDEDDNDDSEVERAHKKKRKLKAGGGGGGGGASSASASAAAGGNVVNSLKEILDEFMKQQMQIEMQWMKAYEAREEERRKRETEWRQTMEALENERLMMDKRWREREEQRRIREEARAEKRDALITALLNKLQREDRLGIISFASPFLFLSTRS</sequence>
<feature type="region of interest" description="Disordered" evidence="6">
    <location>
        <begin position="137"/>
        <end position="185"/>
    </location>
</feature>
<feature type="compositionally biased region" description="Basic residues" evidence="6">
    <location>
        <begin position="1"/>
        <end position="12"/>
    </location>
</feature>
<keyword evidence="5" id="KW-0539">Nucleus</keyword>
<name>A0ABM4UL03_COFAR</name>
<keyword evidence="2" id="KW-0805">Transcription regulation</keyword>
<dbReference type="CDD" id="cd12203">
    <property type="entry name" value="GT1"/>
    <property type="match status" value="1"/>
</dbReference>
<evidence type="ECO:0000256" key="3">
    <source>
        <dbReference type="ARBA" id="ARBA00023125"/>
    </source>
</evidence>
<evidence type="ECO:0000313" key="8">
    <source>
        <dbReference type="Proteomes" id="UP001652660"/>
    </source>
</evidence>
<dbReference type="PROSITE" id="PS50090">
    <property type="entry name" value="MYB_LIKE"/>
    <property type="match status" value="1"/>
</dbReference>
<dbReference type="RefSeq" id="XP_071907961.1">
    <property type="nucleotide sequence ID" value="XM_072051860.1"/>
</dbReference>
<dbReference type="Proteomes" id="UP001652660">
    <property type="component" value="Chromosome 6c"/>
</dbReference>
<dbReference type="Gene3D" id="1.10.10.60">
    <property type="entry name" value="Homeodomain-like"/>
    <property type="match status" value="1"/>
</dbReference>
<evidence type="ECO:0000313" key="9">
    <source>
        <dbReference type="RefSeq" id="XP_071907961.1"/>
    </source>
</evidence>
<evidence type="ECO:0000259" key="7">
    <source>
        <dbReference type="PROSITE" id="PS50090"/>
    </source>
</evidence>
<organism evidence="8 9">
    <name type="scientific">Coffea arabica</name>
    <name type="common">Arabian coffee</name>
    <dbReference type="NCBI Taxonomy" id="13443"/>
    <lineage>
        <taxon>Eukaryota</taxon>
        <taxon>Viridiplantae</taxon>
        <taxon>Streptophyta</taxon>
        <taxon>Embryophyta</taxon>
        <taxon>Tracheophyta</taxon>
        <taxon>Spermatophyta</taxon>
        <taxon>Magnoliopsida</taxon>
        <taxon>eudicotyledons</taxon>
        <taxon>Gunneridae</taxon>
        <taxon>Pentapetalae</taxon>
        <taxon>asterids</taxon>
        <taxon>lamiids</taxon>
        <taxon>Gentianales</taxon>
        <taxon>Rubiaceae</taxon>
        <taxon>Ixoroideae</taxon>
        <taxon>Gardenieae complex</taxon>
        <taxon>Bertiereae - Coffeeae clade</taxon>
        <taxon>Coffeeae</taxon>
        <taxon>Coffea</taxon>
    </lineage>
</organism>
<keyword evidence="4" id="KW-0804">Transcription</keyword>